<keyword evidence="5 8" id="KW-0554">One-carbon metabolism</keyword>
<evidence type="ECO:0000256" key="2">
    <source>
        <dbReference type="ARBA" id="ARBA00005080"/>
    </source>
</evidence>
<gene>
    <name evidence="8 10" type="primary">folE</name>
    <name evidence="10" type="ORF">V3H18_05550</name>
</gene>
<sequence length="209" mass="23434">MDDVVKTFPLSSFEPPRKIERPSREEAEAAVRTLLRWAGDDPDREGLRETPRRVARAYEEFFKGYLESAEDVLSTVFEEVEGYDDLVLVRDIPFTSHCEHHVVPFVGKAHIAYYPLAGVVGLSKLARLVEVFARRLQTQEAMTAQIAAAIDEALAPRGVAVMVEAEHMCMSMRGVQKQGSSTVTMQFSGVFRDNAAEQAHFYTLLRGAR</sequence>
<name>A0ABU7XG49_9HYPH</name>
<feature type="binding site" evidence="8">
    <location>
        <position position="98"/>
    </location>
    <ligand>
        <name>Zn(2+)</name>
        <dbReference type="ChEBI" id="CHEBI:29105"/>
    </ligand>
</feature>
<dbReference type="EMBL" id="JAZHYN010000011">
    <property type="protein sequence ID" value="MEF3365997.1"/>
    <property type="molecule type" value="Genomic_DNA"/>
</dbReference>
<accession>A0ABU7XG49</accession>
<dbReference type="PROSITE" id="PS00859">
    <property type="entry name" value="GTP_CYCLOHYDROL_1_1"/>
    <property type="match status" value="1"/>
</dbReference>
<dbReference type="Pfam" id="PF01227">
    <property type="entry name" value="GTP_cyclohydroI"/>
    <property type="match status" value="1"/>
</dbReference>
<keyword evidence="8" id="KW-0479">Metal-binding</keyword>
<keyword evidence="11" id="KW-1185">Reference proteome</keyword>
<comment type="catalytic activity">
    <reaction evidence="1 8">
        <text>GTP + H2O = 7,8-dihydroneopterin 3'-triphosphate + formate + H(+)</text>
        <dbReference type="Rhea" id="RHEA:17473"/>
        <dbReference type="ChEBI" id="CHEBI:15377"/>
        <dbReference type="ChEBI" id="CHEBI:15378"/>
        <dbReference type="ChEBI" id="CHEBI:15740"/>
        <dbReference type="ChEBI" id="CHEBI:37565"/>
        <dbReference type="ChEBI" id="CHEBI:58462"/>
        <dbReference type="EC" id="3.5.4.16"/>
    </reaction>
</comment>
<dbReference type="GO" id="GO:0003934">
    <property type="term" value="F:GTP cyclohydrolase I activity"/>
    <property type="evidence" value="ECO:0007669"/>
    <property type="project" value="UniProtKB-EC"/>
</dbReference>
<evidence type="ECO:0000256" key="3">
    <source>
        <dbReference type="ARBA" id="ARBA00008085"/>
    </source>
</evidence>
<dbReference type="SUPFAM" id="SSF55620">
    <property type="entry name" value="Tetrahydrobiopterin biosynthesis enzymes-like"/>
    <property type="match status" value="1"/>
</dbReference>
<comment type="similarity">
    <text evidence="3 8">Belongs to the GTP cyclohydrolase I family.</text>
</comment>
<dbReference type="PANTHER" id="PTHR11109:SF7">
    <property type="entry name" value="GTP CYCLOHYDROLASE 1"/>
    <property type="match status" value="1"/>
</dbReference>
<comment type="subunit">
    <text evidence="8">Homopolymer.</text>
</comment>
<comment type="pathway">
    <text evidence="2 8">Cofactor biosynthesis; 7,8-dihydroneopterin triphosphate biosynthesis; 7,8-dihydroneopterin triphosphate from GTP: step 1/1.</text>
</comment>
<dbReference type="RefSeq" id="WP_332080963.1">
    <property type="nucleotide sequence ID" value="NZ_JAZHYN010000011.1"/>
</dbReference>
<dbReference type="InterPro" id="IPR020602">
    <property type="entry name" value="GTP_CycHdrlase_I_dom"/>
</dbReference>
<reference evidence="10 11" key="1">
    <citation type="submission" date="2024-02" db="EMBL/GenBank/DDBJ databases">
        <authorList>
            <person name="Grouzdev D."/>
        </authorList>
    </citation>
    <scope>NUCLEOTIDE SEQUENCE [LARGE SCALE GENOMIC DNA]</scope>
    <source>
        <strain evidence="10 11">9N</strain>
    </source>
</reference>
<feature type="binding site" evidence="8">
    <location>
        <position position="101"/>
    </location>
    <ligand>
        <name>Zn(2+)</name>
        <dbReference type="ChEBI" id="CHEBI:29105"/>
    </ligand>
</feature>
<dbReference type="InterPro" id="IPR043133">
    <property type="entry name" value="GTP-CH-I_C/QueF"/>
</dbReference>
<dbReference type="InterPro" id="IPR018234">
    <property type="entry name" value="GTP_CycHdrlase_I_CS"/>
</dbReference>
<dbReference type="InterPro" id="IPR043134">
    <property type="entry name" value="GTP-CH-I_N"/>
</dbReference>
<dbReference type="EC" id="3.5.4.16" evidence="8"/>
<keyword evidence="7 8" id="KW-0342">GTP-binding</keyword>
<evidence type="ECO:0000256" key="4">
    <source>
        <dbReference type="ARBA" id="ARBA00011857"/>
    </source>
</evidence>
<dbReference type="PROSITE" id="PS00860">
    <property type="entry name" value="GTP_CYCLOHYDROL_1_2"/>
    <property type="match status" value="1"/>
</dbReference>
<comment type="caution">
    <text evidence="10">The sequence shown here is derived from an EMBL/GenBank/DDBJ whole genome shotgun (WGS) entry which is preliminary data.</text>
</comment>
<feature type="domain" description="GTP cyclohydrolase I" evidence="9">
    <location>
        <begin position="28"/>
        <end position="205"/>
    </location>
</feature>
<dbReference type="NCBIfam" id="NF006826">
    <property type="entry name" value="PRK09347.1-3"/>
    <property type="match status" value="1"/>
</dbReference>
<evidence type="ECO:0000256" key="7">
    <source>
        <dbReference type="ARBA" id="ARBA00023134"/>
    </source>
</evidence>
<evidence type="ECO:0000259" key="9">
    <source>
        <dbReference type="Pfam" id="PF01227"/>
    </source>
</evidence>
<evidence type="ECO:0000256" key="8">
    <source>
        <dbReference type="HAMAP-Rule" id="MF_00223"/>
    </source>
</evidence>
<protein>
    <recommendedName>
        <fullName evidence="8">GTP cyclohydrolase 1</fullName>
        <ecNumber evidence="8">3.5.4.16</ecNumber>
    </recommendedName>
    <alternativeName>
        <fullName evidence="8">GTP cyclohydrolase I</fullName>
        <shortName evidence="8">GTP-CH-I</shortName>
    </alternativeName>
</protein>
<keyword evidence="8" id="KW-0862">Zinc</keyword>
<keyword evidence="6 8" id="KW-0378">Hydrolase</keyword>
<dbReference type="PANTHER" id="PTHR11109">
    <property type="entry name" value="GTP CYCLOHYDROLASE I"/>
    <property type="match status" value="1"/>
</dbReference>
<dbReference type="NCBIfam" id="TIGR00063">
    <property type="entry name" value="folE"/>
    <property type="match status" value="1"/>
</dbReference>
<dbReference type="Gene3D" id="3.30.1130.10">
    <property type="match status" value="1"/>
</dbReference>
<evidence type="ECO:0000256" key="1">
    <source>
        <dbReference type="ARBA" id="ARBA00001052"/>
    </source>
</evidence>
<organism evidence="10 11">
    <name type="scientific">Methylocystis borbori</name>
    <dbReference type="NCBI Taxonomy" id="3118750"/>
    <lineage>
        <taxon>Bacteria</taxon>
        <taxon>Pseudomonadati</taxon>
        <taxon>Pseudomonadota</taxon>
        <taxon>Alphaproteobacteria</taxon>
        <taxon>Hyphomicrobiales</taxon>
        <taxon>Methylocystaceae</taxon>
        <taxon>Methylocystis</taxon>
    </lineage>
</organism>
<evidence type="ECO:0000256" key="5">
    <source>
        <dbReference type="ARBA" id="ARBA00022563"/>
    </source>
</evidence>
<comment type="subunit">
    <text evidence="4">Toroid-shaped homodecamer, composed of two pentamers of five dimers.</text>
</comment>
<evidence type="ECO:0000313" key="11">
    <source>
        <dbReference type="Proteomes" id="UP001350748"/>
    </source>
</evidence>
<dbReference type="Proteomes" id="UP001350748">
    <property type="component" value="Unassembled WGS sequence"/>
</dbReference>
<dbReference type="HAMAP" id="MF_00223">
    <property type="entry name" value="FolE"/>
    <property type="match status" value="1"/>
</dbReference>
<proteinExistence type="inferred from homology"/>
<feature type="binding site" evidence="8">
    <location>
        <position position="169"/>
    </location>
    <ligand>
        <name>Zn(2+)</name>
        <dbReference type="ChEBI" id="CHEBI:29105"/>
    </ligand>
</feature>
<evidence type="ECO:0000256" key="6">
    <source>
        <dbReference type="ARBA" id="ARBA00022801"/>
    </source>
</evidence>
<dbReference type="InterPro" id="IPR001474">
    <property type="entry name" value="GTP_CycHdrlase_I"/>
</dbReference>
<evidence type="ECO:0000313" key="10">
    <source>
        <dbReference type="EMBL" id="MEF3365997.1"/>
    </source>
</evidence>
<dbReference type="NCBIfam" id="NF006825">
    <property type="entry name" value="PRK09347.1-2"/>
    <property type="match status" value="1"/>
</dbReference>
<keyword evidence="8" id="KW-0547">Nucleotide-binding</keyword>
<dbReference type="Gene3D" id="1.10.286.10">
    <property type="match status" value="1"/>
</dbReference>